<dbReference type="InterPro" id="IPR000368">
    <property type="entry name" value="Sucrose_synth_GT-B1"/>
</dbReference>
<evidence type="ECO:0000259" key="7">
    <source>
        <dbReference type="Pfam" id="PF00862"/>
    </source>
</evidence>
<organism evidence="8">
    <name type="scientific">Vecturithrix granuli</name>
    <dbReference type="NCBI Taxonomy" id="1499967"/>
    <lineage>
        <taxon>Bacteria</taxon>
        <taxon>Candidatus Moduliflexota</taxon>
        <taxon>Candidatus Vecturitrichia</taxon>
        <taxon>Candidatus Vecturitrichales</taxon>
        <taxon>Candidatus Vecturitrichaceae</taxon>
        <taxon>Candidatus Vecturithrix</taxon>
    </lineage>
</organism>
<dbReference type="eggNOG" id="COG0438">
    <property type="taxonomic scope" value="Bacteria"/>
</dbReference>
<dbReference type="Pfam" id="PF00862">
    <property type="entry name" value="GT-B_Sucrose_synth"/>
    <property type="match status" value="1"/>
</dbReference>
<dbReference type="InterPro" id="IPR044161">
    <property type="entry name" value="SPS"/>
</dbReference>
<sequence>MRVLFVNPQGNFDQQDSHLTEHPDFGGQLVYVKEVSMALAQLGVDVDIVTRRIDDPDWPEFSEPVDYYTGYEDHLHIVRISCGGPNFLNKERLWEHLNEFAENILKFYGDDLPDFATGHYGDGGYSCVLLKQKVGIGFTLTGHSLGAQKLDKLGTSCENFAQMEQHYQFAKRITAERLSMEQAYKIITSTGQERMEQYAHPLYQGAVDVKDDAKFAVIPPGVNTRIFTTRPAADDETIHRKIADKLCTYETKPCVVVSSRFDEKKNHLGAVKAYALSKELQDKANLGIFIRGIDDPFSELERLPKKDQKIMRPLLAIIEQQQLKDKVFFLNIQSQKELASTYRYFAKLGSVFTLTAFYEPFGLAPIEAAACGLAVAATKNGGPSEIFEDGSGILVDPFDPKDMARGFLKGIDEAATYARLGEQRVKTTYTWENTAKSYLKIIAAGAQTTHTSGFVLPALEDHERLLTYLATRS</sequence>
<comment type="catalytic activity">
    <reaction evidence="5">
        <text>beta-D-fructose 6-phosphate + UDP-alpha-D-glucose = sucrose 6(F)-phosphate + UDP + H(+)</text>
        <dbReference type="Rhea" id="RHEA:22172"/>
        <dbReference type="ChEBI" id="CHEBI:15378"/>
        <dbReference type="ChEBI" id="CHEBI:57634"/>
        <dbReference type="ChEBI" id="CHEBI:57723"/>
        <dbReference type="ChEBI" id="CHEBI:58223"/>
        <dbReference type="ChEBI" id="CHEBI:58885"/>
        <dbReference type="EC" id="2.4.1.14"/>
    </reaction>
</comment>
<dbReference type="EMBL" id="DF820473">
    <property type="protein sequence ID" value="GAK60559.1"/>
    <property type="molecule type" value="Genomic_DNA"/>
</dbReference>
<dbReference type="GO" id="GO:0046524">
    <property type="term" value="F:sucrose-phosphate synthase activity"/>
    <property type="evidence" value="ECO:0007669"/>
    <property type="project" value="UniProtKB-EC"/>
</dbReference>
<proteinExistence type="inferred from homology"/>
<dbReference type="Pfam" id="PF00534">
    <property type="entry name" value="Glycos_transf_1"/>
    <property type="match status" value="1"/>
</dbReference>
<evidence type="ECO:0000256" key="4">
    <source>
        <dbReference type="ARBA" id="ARBA00022679"/>
    </source>
</evidence>
<feature type="domain" description="Glycosyl transferase family 1" evidence="6">
    <location>
        <begin position="243"/>
        <end position="423"/>
    </location>
</feature>
<evidence type="ECO:0000256" key="3">
    <source>
        <dbReference type="ARBA" id="ARBA00022676"/>
    </source>
</evidence>
<comment type="similarity">
    <text evidence="1">Belongs to the glycosyltransferase 1 family.</text>
</comment>
<dbReference type="HOGENOM" id="CLU_009583_24_2_0"/>
<gene>
    <name evidence="8" type="ORF">U27_00456</name>
</gene>
<dbReference type="Proteomes" id="UP000030661">
    <property type="component" value="Unassembled WGS sequence"/>
</dbReference>
<evidence type="ECO:0000313" key="9">
    <source>
        <dbReference type="Proteomes" id="UP000030661"/>
    </source>
</evidence>
<dbReference type="SUPFAM" id="SSF53756">
    <property type="entry name" value="UDP-Glycosyltransferase/glycogen phosphorylase"/>
    <property type="match status" value="1"/>
</dbReference>
<dbReference type="PANTHER" id="PTHR46039">
    <property type="entry name" value="SUCROSE-PHOSPHATE SYNTHASE 3-RELATED"/>
    <property type="match status" value="1"/>
</dbReference>
<dbReference type="AlphaFoldDB" id="A0A081C7K4"/>
<dbReference type="Gene3D" id="3.40.50.2000">
    <property type="entry name" value="Glycogen Phosphorylase B"/>
    <property type="match status" value="2"/>
</dbReference>
<feature type="domain" description="Sucrose synthase first GT-B" evidence="7">
    <location>
        <begin position="2"/>
        <end position="228"/>
    </location>
</feature>
<protein>
    <recommendedName>
        <fullName evidence="2">sucrose-phosphate synthase</fullName>
        <ecNumber evidence="2">2.4.1.14</ecNumber>
    </recommendedName>
</protein>
<reference evidence="8" key="1">
    <citation type="journal article" date="2015" name="PeerJ">
        <title>First genomic representation of candidate bacterial phylum KSB3 points to enhanced environmental sensing as a trigger of wastewater bulking.</title>
        <authorList>
            <person name="Sekiguchi Y."/>
            <person name="Ohashi A."/>
            <person name="Parks D.H."/>
            <person name="Yamauchi T."/>
            <person name="Tyson G.W."/>
            <person name="Hugenholtz P."/>
        </authorList>
    </citation>
    <scope>NUCLEOTIDE SEQUENCE [LARGE SCALE GENOMIC DNA]</scope>
</reference>
<dbReference type="PANTHER" id="PTHR46039:SF5">
    <property type="entry name" value="SUCROSE-PHOSPHATE SYNTHASE 3-RELATED"/>
    <property type="match status" value="1"/>
</dbReference>
<keyword evidence="4" id="KW-0808">Transferase</keyword>
<evidence type="ECO:0000313" key="8">
    <source>
        <dbReference type="EMBL" id="GAK60559.1"/>
    </source>
</evidence>
<evidence type="ECO:0000259" key="6">
    <source>
        <dbReference type="Pfam" id="PF00534"/>
    </source>
</evidence>
<accession>A0A081C7K4</accession>
<dbReference type="InterPro" id="IPR001296">
    <property type="entry name" value="Glyco_trans_1"/>
</dbReference>
<keyword evidence="9" id="KW-1185">Reference proteome</keyword>
<evidence type="ECO:0000256" key="5">
    <source>
        <dbReference type="ARBA" id="ARBA00047471"/>
    </source>
</evidence>
<dbReference type="STRING" id="1499967.U27_00456"/>
<keyword evidence="3" id="KW-0328">Glycosyltransferase</keyword>
<name>A0A081C7K4_VECG1</name>
<evidence type="ECO:0000256" key="1">
    <source>
        <dbReference type="ARBA" id="ARBA00006530"/>
    </source>
</evidence>
<evidence type="ECO:0000256" key="2">
    <source>
        <dbReference type="ARBA" id="ARBA00012536"/>
    </source>
</evidence>
<dbReference type="EC" id="2.4.1.14" evidence="2"/>